<dbReference type="SUPFAM" id="SSF46785">
    <property type="entry name" value="Winged helix' DNA-binding domain"/>
    <property type="match status" value="1"/>
</dbReference>
<dbReference type="InterPro" id="IPR036390">
    <property type="entry name" value="WH_DNA-bd_sf"/>
</dbReference>
<dbReference type="AlphaFoldDB" id="A0A1H7JYT2"/>
<dbReference type="PANTHER" id="PTHR34580">
    <property type="match status" value="1"/>
</dbReference>
<dbReference type="Pfam" id="PF25583">
    <property type="entry name" value="WCX"/>
    <property type="match status" value="1"/>
</dbReference>
<dbReference type="InterPro" id="IPR051534">
    <property type="entry name" value="CBASS_pafABC_assoc_protein"/>
</dbReference>
<keyword evidence="5" id="KW-1185">Reference proteome</keyword>
<keyword evidence="4" id="KW-0238">DNA-binding</keyword>
<dbReference type="EMBL" id="FOAZ01000003">
    <property type="protein sequence ID" value="SEK78917.1"/>
    <property type="molecule type" value="Genomic_DNA"/>
</dbReference>
<dbReference type="PROSITE" id="PS52050">
    <property type="entry name" value="WYL"/>
    <property type="match status" value="1"/>
</dbReference>
<dbReference type="eggNOG" id="COG2378">
    <property type="taxonomic scope" value="Bacteria"/>
</dbReference>
<evidence type="ECO:0000256" key="2">
    <source>
        <dbReference type="ARBA" id="ARBA00023163"/>
    </source>
</evidence>
<evidence type="ECO:0000313" key="5">
    <source>
        <dbReference type="Proteomes" id="UP000183015"/>
    </source>
</evidence>
<dbReference type="InterPro" id="IPR028349">
    <property type="entry name" value="PafC-like"/>
</dbReference>
<evidence type="ECO:0000256" key="1">
    <source>
        <dbReference type="ARBA" id="ARBA00023015"/>
    </source>
</evidence>
<keyword evidence="1" id="KW-0805">Transcription regulation</keyword>
<evidence type="ECO:0000313" key="4">
    <source>
        <dbReference type="EMBL" id="SEK78917.1"/>
    </source>
</evidence>
<dbReference type="PIRSF" id="PIRSF016838">
    <property type="entry name" value="PafC"/>
    <property type="match status" value="1"/>
</dbReference>
<proteinExistence type="predicted"/>
<dbReference type="GO" id="GO:0003677">
    <property type="term" value="F:DNA binding"/>
    <property type="evidence" value="ECO:0007669"/>
    <property type="project" value="UniProtKB-KW"/>
</dbReference>
<dbReference type="RefSeq" id="WP_042453750.1">
    <property type="nucleotide sequence ID" value="NZ_BBPN01000030.1"/>
</dbReference>
<dbReference type="PROSITE" id="PS51000">
    <property type="entry name" value="HTH_DEOR_2"/>
    <property type="match status" value="1"/>
</dbReference>
<gene>
    <name evidence="4" type="ORF">SAMN05414137_103492</name>
</gene>
<dbReference type="PANTHER" id="PTHR34580:SF1">
    <property type="entry name" value="PROTEIN PAFC"/>
    <property type="match status" value="1"/>
</dbReference>
<dbReference type="Pfam" id="PF13280">
    <property type="entry name" value="WYL"/>
    <property type="match status" value="1"/>
</dbReference>
<dbReference type="InterPro" id="IPR057727">
    <property type="entry name" value="WCX_dom"/>
</dbReference>
<dbReference type="STRING" id="235985.SAMN05414137_103492"/>
<name>A0A1H7JYT2_STRJI</name>
<organism evidence="4 5">
    <name type="scientific">Streptacidiphilus jiangxiensis</name>
    <dbReference type="NCBI Taxonomy" id="235985"/>
    <lineage>
        <taxon>Bacteria</taxon>
        <taxon>Bacillati</taxon>
        <taxon>Actinomycetota</taxon>
        <taxon>Actinomycetes</taxon>
        <taxon>Kitasatosporales</taxon>
        <taxon>Streptomycetaceae</taxon>
        <taxon>Streptacidiphilus</taxon>
    </lineage>
</organism>
<evidence type="ECO:0000259" key="3">
    <source>
        <dbReference type="PROSITE" id="PS51000"/>
    </source>
</evidence>
<dbReference type="Proteomes" id="UP000183015">
    <property type="component" value="Unassembled WGS sequence"/>
</dbReference>
<sequence length="340" mass="37025">MRADRLLSLLLLLQNRGRMTAQQLAEELEVSVRTVYRDVEALSASGVPVVAEAGHFGGYRLLDGYRTRLTGLTAEEAQAAFLAALPGPAAELGLGAALAAAQLKLRAALPDPLREQADAIRERFLLDAPGWYDDRAEALPQLPAVAAAVWERRVLDVRYRRWKAPEEVDRRLEPHGLVLKAGRWYLVARCEGSLRTYRVDQILALRPLDETFTPGPDFDLAAHWRAHLADFHARRHTAEAVLRLSPRGVARARTHLDAAVSAAVATTGTPAPDGWTVATIPIESVDHAHDSLLVLGADAEVLSPPALRARLTETVRALAERYRPEGEAGPGVASWTADLG</sequence>
<dbReference type="Gene3D" id="1.10.10.10">
    <property type="entry name" value="Winged helix-like DNA-binding domain superfamily/Winged helix DNA-binding domain"/>
    <property type="match status" value="1"/>
</dbReference>
<dbReference type="InterPro" id="IPR013196">
    <property type="entry name" value="HTH_11"/>
</dbReference>
<accession>A0A1H7JYT2</accession>
<dbReference type="InterPro" id="IPR026881">
    <property type="entry name" value="WYL_dom"/>
</dbReference>
<dbReference type="Pfam" id="PF08279">
    <property type="entry name" value="HTH_11"/>
    <property type="match status" value="1"/>
</dbReference>
<reference evidence="5" key="1">
    <citation type="submission" date="2016-10" db="EMBL/GenBank/DDBJ databases">
        <authorList>
            <person name="Varghese N."/>
        </authorList>
    </citation>
    <scope>NUCLEOTIDE SEQUENCE [LARGE SCALE GENOMIC DNA]</scope>
    <source>
        <strain evidence="5">DSM 45096 / BCRC 16803 / CGMCC 4.1857 / CIP 109030 / JCM 12277 / KCTC 19219 / NBRC 100920 / 33214</strain>
    </source>
</reference>
<keyword evidence="2" id="KW-0804">Transcription</keyword>
<dbReference type="InterPro" id="IPR001034">
    <property type="entry name" value="DeoR_HTH"/>
</dbReference>
<protein>
    <submittedName>
        <fullName evidence="4">Predicted DNA-binding transcriptional regulator YafY, contains an HTH and WYL domains</fullName>
    </submittedName>
</protein>
<dbReference type="GO" id="GO:0003700">
    <property type="term" value="F:DNA-binding transcription factor activity"/>
    <property type="evidence" value="ECO:0007669"/>
    <property type="project" value="InterPro"/>
</dbReference>
<dbReference type="OrthoDB" id="3171994at2"/>
<feature type="domain" description="HTH deoR-type" evidence="3">
    <location>
        <begin position="2"/>
        <end position="57"/>
    </location>
</feature>
<dbReference type="InterPro" id="IPR036388">
    <property type="entry name" value="WH-like_DNA-bd_sf"/>
</dbReference>